<evidence type="ECO:0000313" key="2">
    <source>
        <dbReference type="EMBL" id="SBT05346.1"/>
    </source>
</evidence>
<keyword evidence="3" id="KW-1185">Reference proteome</keyword>
<name>A0A1A8XKZ0_9RHOO</name>
<keyword evidence="1" id="KW-0472">Membrane</keyword>
<dbReference type="Proteomes" id="UP000199600">
    <property type="component" value="Unassembled WGS sequence"/>
</dbReference>
<gene>
    <name evidence="2" type="ORF">PROAA_150003</name>
</gene>
<dbReference type="AlphaFoldDB" id="A0A1A8XKZ0"/>
<feature type="transmembrane region" description="Helical" evidence="1">
    <location>
        <begin position="24"/>
        <end position="41"/>
    </location>
</feature>
<accession>A0A1A8XKZ0</accession>
<reference evidence="2 3" key="1">
    <citation type="submission" date="2016-06" db="EMBL/GenBank/DDBJ databases">
        <authorList>
            <person name="Kjaerup R.B."/>
            <person name="Dalgaard T.S."/>
            <person name="Juul-Madsen H.R."/>
        </authorList>
    </citation>
    <scope>NUCLEOTIDE SEQUENCE [LARGE SCALE GENOMIC DNA]</scope>
    <source>
        <strain evidence="2">2</strain>
    </source>
</reference>
<evidence type="ECO:0000256" key="1">
    <source>
        <dbReference type="SAM" id="Phobius"/>
    </source>
</evidence>
<keyword evidence="1" id="KW-0812">Transmembrane</keyword>
<protein>
    <submittedName>
        <fullName evidence="2">Uncharacterized protein</fullName>
    </submittedName>
</protein>
<dbReference type="EMBL" id="FLQY01000057">
    <property type="protein sequence ID" value="SBT05346.1"/>
    <property type="molecule type" value="Genomic_DNA"/>
</dbReference>
<evidence type="ECO:0000313" key="3">
    <source>
        <dbReference type="Proteomes" id="UP000199600"/>
    </source>
</evidence>
<proteinExistence type="predicted"/>
<organism evidence="2 3">
    <name type="scientific">Candidatus Propionivibrio aalborgensis</name>
    <dbReference type="NCBI Taxonomy" id="1860101"/>
    <lineage>
        <taxon>Bacteria</taxon>
        <taxon>Pseudomonadati</taxon>
        <taxon>Pseudomonadota</taxon>
        <taxon>Betaproteobacteria</taxon>
        <taxon>Rhodocyclales</taxon>
        <taxon>Rhodocyclaceae</taxon>
        <taxon>Propionivibrio</taxon>
    </lineage>
</organism>
<keyword evidence="1" id="KW-1133">Transmembrane helix</keyword>
<sequence>MAIDRRFQRGWAEWVKSDKNGHDPILPACIAVFLLLAIATLSNAMNARLCRTVDIDGDPARFRPLPSETPRLTLSDFFTPVVKALAHRTLKPLI</sequence>